<dbReference type="GO" id="GO:0003725">
    <property type="term" value="F:double-stranded RNA binding"/>
    <property type="evidence" value="ECO:0007669"/>
    <property type="project" value="TreeGrafter"/>
</dbReference>
<protein>
    <submittedName>
        <fullName evidence="2">Double-stranded RNA-specific editase 1-like</fullName>
    </submittedName>
</protein>
<sequence>MFHPVHMERAVAGRLIGQFAEGSLPSGYRLNSPSLSKLTSAMGRTIQKSPNFAVNWIIGDETPEVVDTATGMREPNEVSRLAKRELFARFIKHYKSRVAEANWDNKMTYRAAKELAFDYEFAKQAMFASMDQIKLGRWVSKPEECNNFSLVE</sequence>
<dbReference type="AlphaFoldDB" id="A0A1V9Y2Z7"/>
<gene>
    <name evidence="2" type="ORF">BIW11_05279</name>
</gene>
<dbReference type="InterPro" id="IPR002466">
    <property type="entry name" value="A_deamin"/>
</dbReference>
<organism evidence="2 3">
    <name type="scientific">Tropilaelaps mercedesae</name>
    <dbReference type="NCBI Taxonomy" id="418985"/>
    <lineage>
        <taxon>Eukaryota</taxon>
        <taxon>Metazoa</taxon>
        <taxon>Ecdysozoa</taxon>
        <taxon>Arthropoda</taxon>
        <taxon>Chelicerata</taxon>
        <taxon>Arachnida</taxon>
        <taxon>Acari</taxon>
        <taxon>Parasitiformes</taxon>
        <taxon>Mesostigmata</taxon>
        <taxon>Gamasina</taxon>
        <taxon>Dermanyssoidea</taxon>
        <taxon>Laelapidae</taxon>
        <taxon>Tropilaelaps</taxon>
    </lineage>
</organism>
<dbReference type="PANTHER" id="PTHR10910">
    <property type="entry name" value="EUKARYOTE SPECIFIC DSRNA BINDING PROTEIN"/>
    <property type="match status" value="1"/>
</dbReference>
<evidence type="ECO:0000259" key="1">
    <source>
        <dbReference type="PROSITE" id="PS50141"/>
    </source>
</evidence>
<dbReference type="GO" id="GO:0003726">
    <property type="term" value="F:double-stranded RNA adenosine deaminase activity"/>
    <property type="evidence" value="ECO:0007669"/>
    <property type="project" value="TreeGrafter"/>
</dbReference>
<proteinExistence type="predicted"/>
<name>A0A1V9Y2Z7_9ACAR</name>
<dbReference type="GO" id="GO:0005730">
    <property type="term" value="C:nucleolus"/>
    <property type="evidence" value="ECO:0007669"/>
    <property type="project" value="TreeGrafter"/>
</dbReference>
<dbReference type="InParanoid" id="A0A1V9Y2Z7"/>
<accession>A0A1V9Y2Z7</accession>
<dbReference type="STRING" id="418985.A0A1V9Y2Z7"/>
<evidence type="ECO:0000313" key="2">
    <source>
        <dbReference type="EMBL" id="OQR80114.1"/>
    </source>
</evidence>
<reference evidence="2 3" key="1">
    <citation type="journal article" date="2017" name="Gigascience">
        <title>Draft genome of the honey bee ectoparasitic mite, Tropilaelaps mercedesae, is shaped by the parasitic life history.</title>
        <authorList>
            <person name="Dong X."/>
            <person name="Armstrong S.D."/>
            <person name="Xia D."/>
            <person name="Makepeace B.L."/>
            <person name="Darby A.C."/>
            <person name="Kadowaki T."/>
        </authorList>
    </citation>
    <scope>NUCLEOTIDE SEQUENCE [LARGE SCALE GENOMIC DNA]</scope>
    <source>
        <strain evidence="2">Wuxi-XJTLU</strain>
    </source>
</reference>
<dbReference type="GO" id="GO:0005737">
    <property type="term" value="C:cytoplasm"/>
    <property type="evidence" value="ECO:0007669"/>
    <property type="project" value="TreeGrafter"/>
</dbReference>
<comment type="caution">
    <text evidence="2">The sequence shown here is derived from an EMBL/GenBank/DDBJ whole genome shotgun (WGS) entry which is preliminary data.</text>
</comment>
<dbReference type="GO" id="GO:0006396">
    <property type="term" value="P:RNA processing"/>
    <property type="evidence" value="ECO:0007669"/>
    <property type="project" value="InterPro"/>
</dbReference>
<keyword evidence="3" id="KW-1185">Reference proteome</keyword>
<dbReference type="OrthoDB" id="10268011at2759"/>
<dbReference type="GO" id="GO:0008251">
    <property type="term" value="F:tRNA-specific adenosine deaminase activity"/>
    <property type="evidence" value="ECO:0007669"/>
    <property type="project" value="TreeGrafter"/>
</dbReference>
<dbReference type="Proteomes" id="UP000192247">
    <property type="component" value="Unassembled WGS sequence"/>
</dbReference>
<dbReference type="GO" id="GO:0006382">
    <property type="term" value="P:adenosine to inosine editing"/>
    <property type="evidence" value="ECO:0007669"/>
    <property type="project" value="TreeGrafter"/>
</dbReference>
<dbReference type="PROSITE" id="PS50141">
    <property type="entry name" value="A_DEAMIN_EDITASE"/>
    <property type="match status" value="1"/>
</dbReference>
<dbReference type="PANTHER" id="PTHR10910:SF62">
    <property type="entry name" value="AT07585P-RELATED"/>
    <property type="match status" value="1"/>
</dbReference>
<dbReference type="EMBL" id="MNPL01000330">
    <property type="protein sequence ID" value="OQR80114.1"/>
    <property type="molecule type" value="Genomic_DNA"/>
</dbReference>
<dbReference type="Pfam" id="PF02137">
    <property type="entry name" value="A_deamin"/>
    <property type="match status" value="1"/>
</dbReference>
<feature type="domain" description="A to I editase" evidence="1">
    <location>
        <begin position="1"/>
        <end position="148"/>
    </location>
</feature>
<evidence type="ECO:0000313" key="3">
    <source>
        <dbReference type="Proteomes" id="UP000192247"/>
    </source>
</evidence>